<sequence length="406" mass="46082">MVLSLDHDTVLDIPPLHHIEFEDHLNPTYPTPFVHIVRWSKFWGCLPVTYSSSADSWCVSPFLTFWVLCAIGFNVPTFYDCIKASLGSDGLMLYVMVMIVCVMSVSAVSMHVLALKYYRNWIDFLNDWMYFERRFPTLTVGAHSCRVALPLFIGFLLYIAFFVVNVLNELRFNLINNDGVGRMMSLVYVFIIYSFTLSMPVLWVVMASKVFSLCLCHIRRELESIMECVQFGLQCTSSPIQKCIATGDMNRMQEAVLGLAKIIEGFKVIMGPFMLVIVPHHIVSLICFLYWTLVSILDYSDWYFPLSFGLLSAQAILPIFCGAIYSEDVHTQKESLIEPLLILKGSMSDEGAKHKMMTLIDHLDRLDAQIEGRGFFTLNKGMATTVVNTVVTYLVVLIQFYGGGSE</sequence>
<evidence type="ECO:0000313" key="9">
    <source>
        <dbReference type="EMBL" id="KAK4297498.1"/>
    </source>
</evidence>
<keyword evidence="3 7" id="KW-0812">Transmembrane</keyword>
<organism evidence="8 10">
    <name type="scientific">Petrolisthes manimaculis</name>
    <dbReference type="NCBI Taxonomy" id="1843537"/>
    <lineage>
        <taxon>Eukaryota</taxon>
        <taxon>Metazoa</taxon>
        <taxon>Ecdysozoa</taxon>
        <taxon>Arthropoda</taxon>
        <taxon>Crustacea</taxon>
        <taxon>Multicrustacea</taxon>
        <taxon>Malacostraca</taxon>
        <taxon>Eumalacostraca</taxon>
        <taxon>Eucarida</taxon>
        <taxon>Decapoda</taxon>
        <taxon>Pleocyemata</taxon>
        <taxon>Anomura</taxon>
        <taxon>Galatheoidea</taxon>
        <taxon>Porcellanidae</taxon>
        <taxon>Petrolisthes</taxon>
    </lineage>
</organism>
<dbReference type="EMBL" id="JAWZYT010003626">
    <property type="protein sequence ID" value="KAK4297498.1"/>
    <property type="molecule type" value="Genomic_DNA"/>
</dbReference>
<name>A0AAE1NM86_9EUCA</name>
<evidence type="ECO:0000256" key="3">
    <source>
        <dbReference type="ARBA" id="ARBA00022692"/>
    </source>
</evidence>
<dbReference type="GO" id="GO:0050909">
    <property type="term" value="P:sensory perception of taste"/>
    <property type="evidence" value="ECO:0007669"/>
    <property type="project" value="InterPro"/>
</dbReference>
<evidence type="ECO:0000256" key="4">
    <source>
        <dbReference type="ARBA" id="ARBA00022989"/>
    </source>
</evidence>
<evidence type="ECO:0000256" key="5">
    <source>
        <dbReference type="ARBA" id="ARBA00023136"/>
    </source>
</evidence>
<evidence type="ECO:0008006" key="11">
    <source>
        <dbReference type="Google" id="ProtNLM"/>
    </source>
</evidence>
<feature type="transmembrane region" description="Helical" evidence="7">
    <location>
        <begin position="91"/>
        <end position="114"/>
    </location>
</feature>
<keyword evidence="10" id="KW-1185">Reference proteome</keyword>
<dbReference type="GO" id="GO:0030424">
    <property type="term" value="C:axon"/>
    <property type="evidence" value="ECO:0007669"/>
    <property type="project" value="TreeGrafter"/>
</dbReference>
<gene>
    <name evidence="9" type="ORF">Pmani_030096</name>
    <name evidence="8" type="ORF">Pmani_035487</name>
</gene>
<keyword evidence="4 7" id="KW-1133">Transmembrane helix</keyword>
<dbReference type="Proteomes" id="UP001292094">
    <property type="component" value="Unassembled WGS sequence"/>
</dbReference>
<dbReference type="PANTHER" id="PTHR21143:SF121">
    <property type="entry name" value="GUSTATORY AND ODORANT RECEPTOR 21A"/>
    <property type="match status" value="1"/>
</dbReference>
<dbReference type="EMBL" id="JAWZYT010005075">
    <property type="protein sequence ID" value="KAK4291700.1"/>
    <property type="molecule type" value="Genomic_DNA"/>
</dbReference>
<evidence type="ECO:0000256" key="7">
    <source>
        <dbReference type="SAM" id="Phobius"/>
    </source>
</evidence>
<feature type="transmembrane region" description="Helical" evidence="7">
    <location>
        <begin position="59"/>
        <end position="79"/>
    </location>
</feature>
<reference evidence="8" key="1">
    <citation type="submission" date="2023-11" db="EMBL/GenBank/DDBJ databases">
        <title>Genome assemblies of two species of porcelain crab, Petrolisthes cinctipes and Petrolisthes manimaculis (Anomura: Porcellanidae).</title>
        <authorList>
            <person name="Angst P."/>
        </authorList>
    </citation>
    <scope>NUCLEOTIDE SEQUENCE</scope>
    <source>
        <strain evidence="8">PB745_02</strain>
        <tissue evidence="8">Gill</tissue>
    </source>
</reference>
<evidence type="ECO:0000313" key="8">
    <source>
        <dbReference type="EMBL" id="KAK4291700.1"/>
    </source>
</evidence>
<feature type="transmembrane region" description="Helical" evidence="7">
    <location>
        <begin position="268"/>
        <end position="291"/>
    </location>
</feature>
<dbReference type="GO" id="GO:0005886">
    <property type="term" value="C:plasma membrane"/>
    <property type="evidence" value="ECO:0007669"/>
    <property type="project" value="UniProtKB-SubCell"/>
</dbReference>
<feature type="transmembrane region" description="Helical" evidence="7">
    <location>
        <begin position="303"/>
        <end position="325"/>
    </location>
</feature>
<dbReference type="AlphaFoldDB" id="A0AAE1NM86"/>
<keyword evidence="6" id="KW-0675">Receptor</keyword>
<keyword evidence="5 7" id="KW-0472">Membrane</keyword>
<feature type="transmembrane region" description="Helical" evidence="7">
    <location>
        <begin position="147"/>
        <end position="167"/>
    </location>
</feature>
<dbReference type="Pfam" id="PF08395">
    <property type="entry name" value="7tm_7"/>
    <property type="match status" value="1"/>
</dbReference>
<protein>
    <recommendedName>
        <fullName evidence="11">Gustatory receptor</fullName>
    </recommendedName>
</protein>
<evidence type="ECO:0000313" key="10">
    <source>
        <dbReference type="Proteomes" id="UP001292094"/>
    </source>
</evidence>
<dbReference type="GO" id="GO:0043025">
    <property type="term" value="C:neuronal cell body"/>
    <property type="evidence" value="ECO:0007669"/>
    <property type="project" value="TreeGrafter"/>
</dbReference>
<evidence type="ECO:0000256" key="6">
    <source>
        <dbReference type="ARBA" id="ARBA00023170"/>
    </source>
</evidence>
<feature type="transmembrane region" description="Helical" evidence="7">
    <location>
        <begin position="382"/>
        <end position="402"/>
    </location>
</feature>
<dbReference type="InterPro" id="IPR013604">
    <property type="entry name" value="7TM_chemorcpt"/>
</dbReference>
<comment type="subcellular location">
    <subcellularLocation>
        <location evidence="1">Cell membrane</location>
        <topology evidence="1">Multi-pass membrane protein</topology>
    </subcellularLocation>
</comment>
<comment type="caution">
    <text evidence="8">The sequence shown here is derived from an EMBL/GenBank/DDBJ whole genome shotgun (WGS) entry which is preliminary data.</text>
</comment>
<dbReference type="PANTHER" id="PTHR21143">
    <property type="entry name" value="INVERTEBRATE GUSTATORY RECEPTOR"/>
    <property type="match status" value="1"/>
</dbReference>
<evidence type="ECO:0000256" key="2">
    <source>
        <dbReference type="ARBA" id="ARBA00022475"/>
    </source>
</evidence>
<evidence type="ECO:0000256" key="1">
    <source>
        <dbReference type="ARBA" id="ARBA00004651"/>
    </source>
</evidence>
<accession>A0AAE1NM86</accession>
<proteinExistence type="predicted"/>
<dbReference type="GO" id="GO:0030425">
    <property type="term" value="C:dendrite"/>
    <property type="evidence" value="ECO:0007669"/>
    <property type="project" value="TreeGrafter"/>
</dbReference>
<keyword evidence="2" id="KW-1003">Cell membrane</keyword>